<dbReference type="PANTHER" id="PTHR47092:SF1">
    <property type="entry name" value="CHROMATIN REMODELING REGULATOR CECR2"/>
    <property type="match status" value="1"/>
</dbReference>
<dbReference type="AlphaFoldDB" id="B3SBL1"/>
<feature type="region of interest" description="Disordered" evidence="3">
    <location>
        <begin position="223"/>
        <end position="287"/>
    </location>
</feature>
<dbReference type="GO" id="GO:0031213">
    <property type="term" value="C:RSF complex"/>
    <property type="evidence" value="ECO:0000318"/>
    <property type="project" value="GO_Central"/>
</dbReference>
<proteinExistence type="predicted"/>
<dbReference type="OrthoDB" id="303107at2759"/>
<dbReference type="Proteomes" id="UP000009022">
    <property type="component" value="Unassembled WGS sequence"/>
</dbReference>
<dbReference type="InParanoid" id="B3SBL1"/>
<dbReference type="eggNOG" id="KOG1472">
    <property type="taxonomic scope" value="Eukaryota"/>
</dbReference>
<feature type="compositionally biased region" description="Low complexity" evidence="3">
    <location>
        <begin position="641"/>
        <end position="651"/>
    </location>
</feature>
<dbReference type="InterPro" id="IPR001487">
    <property type="entry name" value="Bromodomain"/>
</dbReference>
<keyword evidence="1 2" id="KW-0103">Bromodomain</keyword>
<name>B3SBL1_TRIAD</name>
<dbReference type="Gene3D" id="1.20.920.10">
    <property type="entry name" value="Bromodomain-like"/>
    <property type="match status" value="1"/>
</dbReference>
<feature type="compositionally biased region" description="Basic and acidic residues" evidence="3">
    <location>
        <begin position="244"/>
        <end position="287"/>
    </location>
</feature>
<dbReference type="PROSITE" id="PS00633">
    <property type="entry name" value="BROMODOMAIN_1"/>
    <property type="match status" value="1"/>
</dbReference>
<dbReference type="PROSITE" id="PS50014">
    <property type="entry name" value="BROMODOMAIN_2"/>
    <property type="match status" value="1"/>
</dbReference>
<dbReference type="CDD" id="cd05509">
    <property type="entry name" value="Bromo_gcn5_like"/>
    <property type="match status" value="1"/>
</dbReference>
<dbReference type="PhylomeDB" id="B3SBL1"/>
<dbReference type="STRING" id="10228.B3SBL1"/>
<dbReference type="InterPro" id="IPR018359">
    <property type="entry name" value="Bromodomain_CS"/>
</dbReference>
<evidence type="ECO:0000313" key="5">
    <source>
        <dbReference type="EMBL" id="EDV19877.1"/>
    </source>
</evidence>
<dbReference type="Pfam" id="PF00439">
    <property type="entry name" value="Bromodomain"/>
    <property type="match status" value="1"/>
</dbReference>
<accession>B3SBL1</accession>
<evidence type="ECO:0000259" key="4">
    <source>
        <dbReference type="PROSITE" id="PS50014"/>
    </source>
</evidence>
<keyword evidence="6" id="KW-1185">Reference proteome</keyword>
<feature type="region of interest" description="Disordered" evidence="3">
    <location>
        <begin position="624"/>
        <end position="652"/>
    </location>
</feature>
<feature type="compositionally biased region" description="Polar residues" evidence="3">
    <location>
        <begin position="625"/>
        <end position="638"/>
    </location>
</feature>
<feature type="compositionally biased region" description="Polar residues" evidence="3">
    <location>
        <begin position="665"/>
        <end position="707"/>
    </location>
</feature>
<evidence type="ECO:0000256" key="1">
    <source>
        <dbReference type="ARBA" id="ARBA00023117"/>
    </source>
</evidence>
<feature type="compositionally biased region" description="Basic residues" evidence="3">
    <location>
        <begin position="114"/>
        <end position="133"/>
    </location>
</feature>
<dbReference type="PANTHER" id="PTHR47092">
    <property type="entry name" value="CAT EYE SYNDROME CRITICAL REGION PROTEIN 2"/>
    <property type="match status" value="1"/>
</dbReference>
<dbReference type="SUPFAM" id="SSF47370">
    <property type="entry name" value="Bromodomain"/>
    <property type="match status" value="1"/>
</dbReference>
<feature type="compositionally biased region" description="Basic and acidic residues" evidence="3">
    <location>
        <begin position="434"/>
        <end position="448"/>
    </location>
</feature>
<dbReference type="GO" id="GO:0006338">
    <property type="term" value="P:chromatin remodeling"/>
    <property type="evidence" value="ECO:0007669"/>
    <property type="project" value="InterPro"/>
</dbReference>
<feature type="compositionally biased region" description="Polar residues" evidence="3">
    <location>
        <begin position="134"/>
        <end position="147"/>
    </location>
</feature>
<dbReference type="SMART" id="SM00297">
    <property type="entry name" value="BROMO"/>
    <property type="match status" value="1"/>
</dbReference>
<organism evidence="5 6">
    <name type="scientific">Trichoplax adhaerens</name>
    <name type="common">Trichoplax reptans</name>
    <dbReference type="NCBI Taxonomy" id="10228"/>
    <lineage>
        <taxon>Eukaryota</taxon>
        <taxon>Metazoa</taxon>
        <taxon>Placozoa</taxon>
        <taxon>Uniplacotomia</taxon>
        <taxon>Trichoplacea</taxon>
        <taxon>Trichoplacidae</taxon>
        <taxon>Trichoplax</taxon>
    </lineage>
</organism>
<dbReference type="CTD" id="6758863"/>
<dbReference type="CDD" id="cd22249">
    <property type="entry name" value="UDM1_RNF168_RNF169-like"/>
    <property type="match status" value="1"/>
</dbReference>
<feature type="region of interest" description="Disordered" evidence="3">
    <location>
        <begin position="665"/>
        <end position="708"/>
    </location>
</feature>
<dbReference type="EMBL" id="DS985265">
    <property type="protein sequence ID" value="EDV19877.1"/>
    <property type="molecule type" value="Genomic_DNA"/>
</dbReference>
<gene>
    <name evidence="5" type="ORF">TRIADDRAFT_61654</name>
</gene>
<feature type="compositionally biased region" description="Acidic residues" evidence="3">
    <location>
        <begin position="234"/>
        <end position="243"/>
    </location>
</feature>
<dbReference type="GO" id="GO:0090537">
    <property type="term" value="C:CERF complex"/>
    <property type="evidence" value="ECO:0007669"/>
    <property type="project" value="InterPro"/>
</dbReference>
<dbReference type="HOGENOM" id="CLU_314831_0_0_1"/>
<dbReference type="RefSeq" id="XP_002117619.1">
    <property type="nucleotide sequence ID" value="XM_002117583.1"/>
</dbReference>
<evidence type="ECO:0000256" key="2">
    <source>
        <dbReference type="PROSITE-ProRule" id="PRU00035"/>
    </source>
</evidence>
<feature type="compositionally biased region" description="Acidic residues" evidence="3">
    <location>
        <begin position="455"/>
        <end position="464"/>
    </location>
</feature>
<dbReference type="KEGG" id="tad:TRIADDRAFT_61654"/>
<dbReference type="InterPro" id="IPR029614">
    <property type="entry name" value="CECR2"/>
</dbReference>
<sequence>MACDNVAGFNNDIYMQGKEDVNRISLFLYTDSDDEFSTYLLDILTVSQLTPLERINILHKLCDWSIDSFDETVRAIDADATRLEPVGVDRHGNKYWYFFGTRLYKEAVNNSSNNRKRSSKANNKIKKKGRGRPTKNNNNQEIQNGMVNNKESTLWSVVCATAAEWSKLAKSFRQSTDKNEKYLYATLSTDFVPEIPSMIIHREKAAHKKLMLELMPRRTSNRIASKVARRNEGEDSEEDEDEDESKKAEELAQIRMEREKERRQKEREEQKAAKARRDKERQDRAERVKLRHERIMWQQSGLGSLPEYLQSKNDGKTYNESEEESVEDEYEDLYIGMHKIIEVFKKHEDSWPFMEPVTEDIAPGYFEVIEQPMDIETIEKKLEKRTYKKSEEFISDMRLIFANCIEYNGEDNCYTEMAHKLEAMFNKSVQKHLLDDDKTSDEEYKIESEVSSESSEIEEDENENDSAPKRARGNIPHPPISNGGTFTGVQNNWNGHPNNVVMSNVAPYPYPNYVHHPQYAPFIHTGQSPINQNSVHGHPFPHYYPTGQPVVDNHMHKSIGNNNQQPNYTNIPAWNNPMMVNHGESSATSGMRQMQGNNKGRLQQLLEFGTQQAQLLSQPRHVFPSTPQQQAHTLTPPYNNHLPHSSPHLPSASMIQQPHQQFFPSKMSQLPNNHANLTNTGGDLTVNSKASQDVSNTSNSNQPNRLSAGNREVAQNAARLNLPMPYTGTGGVDHASNIAQQSNSYNPMKGHVPTNEYANSVSNQSKQGSVINASSYPASTDSGNSNSLNIERGSSVEPVIQSANGHLSPNEYFPNYGNAQQYNQGTLSKQFYPDLNWQPSYNTSKEPYDGTGPMTHSQPVMQHHYPAYFQHQSVDGAHNLKQQQQYHNPQFYNPGFTSAINPNTSEFTNAMPLLKNGEISNQAKDEECS</sequence>
<dbReference type="GeneID" id="6758863"/>
<evidence type="ECO:0000256" key="3">
    <source>
        <dbReference type="SAM" id="MobiDB-lite"/>
    </source>
</evidence>
<feature type="region of interest" description="Disordered" evidence="3">
    <location>
        <begin position="434"/>
        <end position="491"/>
    </location>
</feature>
<feature type="domain" description="Bromo" evidence="4">
    <location>
        <begin position="345"/>
        <end position="415"/>
    </location>
</feature>
<protein>
    <recommendedName>
        <fullName evidence="4">Bromo domain-containing protein</fullName>
    </recommendedName>
</protein>
<dbReference type="InterPro" id="IPR036427">
    <property type="entry name" value="Bromodomain-like_sf"/>
</dbReference>
<dbReference type="PRINTS" id="PR00503">
    <property type="entry name" value="BROMODOMAIN"/>
</dbReference>
<reference evidence="5 6" key="1">
    <citation type="journal article" date="2008" name="Nature">
        <title>The Trichoplax genome and the nature of placozoans.</title>
        <authorList>
            <person name="Srivastava M."/>
            <person name="Begovic E."/>
            <person name="Chapman J."/>
            <person name="Putnam N.H."/>
            <person name="Hellsten U."/>
            <person name="Kawashima T."/>
            <person name="Kuo A."/>
            <person name="Mitros T."/>
            <person name="Salamov A."/>
            <person name="Carpenter M.L."/>
            <person name="Signorovitch A.Y."/>
            <person name="Moreno M.A."/>
            <person name="Kamm K."/>
            <person name="Grimwood J."/>
            <person name="Schmutz J."/>
            <person name="Shapiro H."/>
            <person name="Grigoriev I.V."/>
            <person name="Buss L.W."/>
            <person name="Schierwater B."/>
            <person name="Dellaporta S.L."/>
            <person name="Rokhsar D.S."/>
        </authorList>
    </citation>
    <scope>NUCLEOTIDE SEQUENCE [LARGE SCALE GENOMIC DNA]</scope>
    <source>
        <strain evidence="5 6">Grell-BS-1999</strain>
    </source>
</reference>
<evidence type="ECO:0000313" key="6">
    <source>
        <dbReference type="Proteomes" id="UP000009022"/>
    </source>
</evidence>
<feature type="compositionally biased region" description="Polar residues" evidence="3">
    <location>
        <begin position="482"/>
        <end position="491"/>
    </location>
</feature>
<feature type="region of interest" description="Disordered" evidence="3">
    <location>
        <begin position="110"/>
        <end position="147"/>
    </location>
</feature>